<dbReference type="InterPro" id="IPR036915">
    <property type="entry name" value="Cyclin-like_sf"/>
</dbReference>
<dbReference type="GO" id="GO:0019901">
    <property type="term" value="F:protein kinase binding"/>
    <property type="evidence" value="ECO:0007669"/>
    <property type="project" value="UniProtKB-UniRule"/>
</dbReference>
<proteinExistence type="inferred from homology"/>
<gene>
    <name evidence="3" type="ORF">NDN08_006093</name>
</gene>
<dbReference type="PANTHER" id="PTHR15615:SF108">
    <property type="entry name" value="PROTEIN CNPPD1"/>
    <property type="match status" value="1"/>
</dbReference>
<dbReference type="EMBL" id="JAMWBK010000008">
    <property type="protein sequence ID" value="KAJ8902773.1"/>
    <property type="molecule type" value="Genomic_DNA"/>
</dbReference>
<dbReference type="InterPro" id="IPR012389">
    <property type="entry name" value="Cyclin_P/U"/>
</dbReference>
<dbReference type="PIRSF" id="PIRSF027110">
    <property type="entry name" value="PREG"/>
    <property type="match status" value="1"/>
</dbReference>
<dbReference type="CDD" id="cd20558">
    <property type="entry name" value="CYCLIN_ScPCL7-like"/>
    <property type="match status" value="1"/>
</dbReference>
<dbReference type="Pfam" id="PF08613">
    <property type="entry name" value="Cyclin"/>
    <property type="match status" value="1"/>
</dbReference>
<evidence type="ECO:0000256" key="2">
    <source>
        <dbReference type="PIRNR" id="PIRNR027110"/>
    </source>
</evidence>
<name>A0AAV8UMJ2_9RHOD</name>
<evidence type="ECO:0000313" key="3">
    <source>
        <dbReference type="EMBL" id="KAJ8902773.1"/>
    </source>
</evidence>
<reference evidence="3 4" key="1">
    <citation type="journal article" date="2023" name="Nat. Commun.">
        <title>Origin of minicircular mitochondrial genomes in red algae.</title>
        <authorList>
            <person name="Lee Y."/>
            <person name="Cho C.H."/>
            <person name="Lee Y.M."/>
            <person name="Park S.I."/>
            <person name="Yang J.H."/>
            <person name="West J.A."/>
            <person name="Bhattacharya D."/>
            <person name="Yoon H.S."/>
        </authorList>
    </citation>
    <scope>NUCLEOTIDE SEQUENCE [LARGE SCALE GENOMIC DNA]</scope>
    <source>
        <strain evidence="3 4">CCMP1338</strain>
        <tissue evidence="3">Whole cell</tissue>
    </source>
</reference>
<comment type="caution">
    <text evidence="3">The sequence shown here is derived from an EMBL/GenBank/DDBJ whole genome shotgun (WGS) entry which is preliminary data.</text>
</comment>
<dbReference type="GO" id="GO:0051301">
    <property type="term" value="P:cell division"/>
    <property type="evidence" value="ECO:0007669"/>
    <property type="project" value="UniProtKB-UniRule"/>
</dbReference>
<dbReference type="Proteomes" id="UP001157974">
    <property type="component" value="Unassembled WGS sequence"/>
</dbReference>
<evidence type="ECO:0000313" key="4">
    <source>
        <dbReference type="Proteomes" id="UP001157974"/>
    </source>
</evidence>
<dbReference type="InterPro" id="IPR013922">
    <property type="entry name" value="Cyclin_PHO80-like"/>
</dbReference>
<keyword evidence="4" id="KW-1185">Reference proteome</keyword>
<protein>
    <recommendedName>
        <fullName evidence="2">Cyclin</fullName>
    </recommendedName>
</protein>
<accession>A0AAV8UMJ2</accession>
<comment type="similarity">
    <text evidence="2">Belongs to the cyclin family.</text>
</comment>
<organism evidence="3 4">
    <name type="scientific">Rhodosorus marinus</name>
    <dbReference type="NCBI Taxonomy" id="101924"/>
    <lineage>
        <taxon>Eukaryota</taxon>
        <taxon>Rhodophyta</taxon>
        <taxon>Stylonematophyceae</taxon>
        <taxon>Stylonematales</taxon>
        <taxon>Stylonemataceae</taxon>
        <taxon>Rhodosorus</taxon>
    </lineage>
</organism>
<dbReference type="AlphaFoldDB" id="A0AAV8UMJ2"/>
<dbReference type="SUPFAM" id="SSF47954">
    <property type="entry name" value="Cyclin-like"/>
    <property type="match status" value="1"/>
</dbReference>
<keyword evidence="1 2" id="KW-0195">Cyclin</keyword>
<dbReference type="PANTHER" id="PTHR15615">
    <property type="match status" value="1"/>
</dbReference>
<sequence length="191" mass="21997">MMEPVACFEDEEFMPMNEEDLVAAVGEALDTNCSDEDLVVGTTIPRSFFGTRRQGFSLKSYVKRLYQYLECSKSVFVTALIYLERIQLANPSNKLTDFNVHRMFSTAILLALKYHDDEHYANSYYAEVFGMRGLNEINHLEARMLTMLDFRLGVTEKEYTYCKNHLMQTQIRLPAHSVVEFNTTNMVISAA</sequence>
<evidence type="ECO:0000256" key="1">
    <source>
        <dbReference type="ARBA" id="ARBA00023127"/>
    </source>
</evidence>
<dbReference type="Gene3D" id="1.10.472.10">
    <property type="entry name" value="Cyclin-like"/>
    <property type="match status" value="1"/>
</dbReference>